<feature type="domain" description="IraD/Gp25-like" evidence="1">
    <location>
        <begin position="30"/>
        <end position="116"/>
    </location>
</feature>
<dbReference type="Gene3D" id="3.10.450.40">
    <property type="match status" value="1"/>
</dbReference>
<dbReference type="EMBL" id="CP132942">
    <property type="protein sequence ID" value="XCB33606.1"/>
    <property type="molecule type" value="Genomic_DNA"/>
</dbReference>
<proteinExistence type="predicted"/>
<gene>
    <name evidence="2" type="ORF">RBB77_01610</name>
</gene>
<protein>
    <submittedName>
        <fullName evidence="2">GPW/gp25 family protein</fullName>
    </submittedName>
</protein>
<dbReference type="InterPro" id="IPR007048">
    <property type="entry name" value="IraD/Gp25-like"/>
</dbReference>
<reference evidence="2" key="2">
    <citation type="journal article" date="2024" name="Environ. Microbiol.">
        <title>Genome analysis and description of Tunturibacter gen. nov. expands the diversity of Terriglobia in tundra soils.</title>
        <authorList>
            <person name="Messyasz A."/>
            <person name="Mannisto M.K."/>
            <person name="Kerkhof L.J."/>
            <person name="Haggblom M.M."/>
        </authorList>
    </citation>
    <scope>NUCLEOTIDE SEQUENCE</scope>
    <source>
        <strain evidence="2">X5P6</strain>
    </source>
</reference>
<dbReference type="KEGG" id="tpsc:RBB77_01610"/>
<accession>A0AAU7ZRP7</accession>
<evidence type="ECO:0000313" key="2">
    <source>
        <dbReference type="EMBL" id="XCB33606.1"/>
    </source>
</evidence>
<name>A0AAU7ZRP7_9BACT</name>
<evidence type="ECO:0000259" key="1">
    <source>
        <dbReference type="Pfam" id="PF04965"/>
    </source>
</evidence>
<dbReference type="SUPFAM" id="SSF160719">
    <property type="entry name" value="gpW/gp25-like"/>
    <property type="match status" value="1"/>
</dbReference>
<dbReference type="AlphaFoldDB" id="A0AAU7ZRP7"/>
<sequence length="132" mass="14413">MSTTDIIGSGWKFPIRTNVKGGISCSSGPTRVQDAIWIILSTSLGERQMRETFGAGVNNYVFQSNSDMVRAQLAAAVSSALAQWEPRIQQVNVSVQQGSQPSQVLIVIDYQISSTNELFNLVYPLYLQEGVG</sequence>
<reference evidence="2" key="1">
    <citation type="submission" date="2023-08" db="EMBL/GenBank/DDBJ databases">
        <authorList>
            <person name="Messyasz A."/>
            <person name="Mannisto M.K."/>
            <person name="Kerkhof L.J."/>
            <person name="Haggblom M."/>
        </authorList>
    </citation>
    <scope>NUCLEOTIDE SEQUENCE</scope>
    <source>
        <strain evidence="2">X5P6</strain>
    </source>
</reference>
<dbReference type="Pfam" id="PF04965">
    <property type="entry name" value="GPW_gp25"/>
    <property type="match status" value="1"/>
</dbReference>
<organism evidence="2">
    <name type="scientific">Tunturiibacter psychrotolerans</name>
    <dbReference type="NCBI Taxonomy" id="3069686"/>
    <lineage>
        <taxon>Bacteria</taxon>
        <taxon>Pseudomonadati</taxon>
        <taxon>Acidobacteriota</taxon>
        <taxon>Terriglobia</taxon>
        <taxon>Terriglobales</taxon>
        <taxon>Acidobacteriaceae</taxon>
        <taxon>Tunturiibacter</taxon>
    </lineage>
</organism>
<dbReference type="RefSeq" id="WP_353064444.1">
    <property type="nucleotide sequence ID" value="NZ_CP132942.1"/>
</dbReference>